<evidence type="ECO:0000313" key="9">
    <source>
        <dbReference type="EMBL" id="XDQ66602.1"/>
    </source>
</evidence>
<keyword evidence="6 7" id="KW-0472">Membrane</keyword>
<feature type="transmembrane region" description="Helical" evidence="7">
    <location>
        <begin position="72"/>
        <end position="92"/>
    </location>
</feature>
<dbReference type="InterPro" id="IPR035906">
    <property type="entry name" value="MetI-like_sf"/>
</dbReference>
<reference evidence="9" key="1">
    <citation type="submission" date="2024-07" db="EMBL/GenBank/DDBJ databases">
        <authorList>
            <person name="Yu S.T."/>
        </authorList>
    </citation>
    <scope>NUCLEOTIDE SEQUENCE</scope>
    <source>
        <strain evidence="9">R35</strain>
    </source>
</reference>
<evidence type="ECO:0000256" key="6">
    <source>
        <dbReference type="ARBA" id="ARBA00023136"/>
    </source>
</evidence>
<dbReference type="PANTHER" id="PTHR30193:SF41">
    <property type="entry name" value="DIACETYLCHITOBIOSE UPTAKE SYSTEM PERMEASE PROTEIN NGCF"/>
    <property type="match status" value="1"/>
</dbReference>
<dbReference type="PROSITE" id="PS50928">
    <property type="entry name" value="ABC_TM1"/>
    <property type="match status" value="1"/>
</dbReference>
<dbReference type="InterPro" id="IPR000515">
    <property type="entry name" value="MetI-like"/>
</dbReference>
<evidence type="ECO:0000256" key="1">
    <source>
        <dbReference type="ARBA" id="ARBA00004651"/>
    </source>
</evidence>
<name>A0AB39SG23_9ACTN</name>
<keyword evidence="5 7" id="KW-1133">Transmembrane helix</keyword>
<evidence type="ECO:0000259" key="8">
    <source>
        <dbReference type="PROSITE" id="PS50928"/>
    </source>
</evidence>
<evidence type="ECO:0000256" key="5">
    <source>
        <dbReference type="ARBA" id="ARBA00022989"/>
    </source>
</evidence>
<gene>
    <name evidence="9" type="ORF">AB5J50_40280</name>
</gene>
<evidence type="ECO:0000256" key="7">
    <source>
        <dbReference type="RuleBase" id="RU363032"/>
    </source>
</evidence>
<evidence type="ECO:0000256" key="4">
    <source>
        <dbReference type="ARBA" id="ARBA00022692"/>
    </source>
</evidence>
<proteinExistence type="inferred from homology"/>
<protein>
    <submittedName>
        <fullName evidence="9">Carbohydrate ABC transporter permease</fullName>
    </submittedName>
</protein>
<dbReference type="InterPro" id="IPR051393">
    <property type="entry name" value="ABC_transporter_permease"/>
</dbReference>
<feature type="transmembrane region" description="Helical" evidence="7">
    <location>
        <begin position="113"/>
        <end position="132"/>
    </location>
</feature>
<accession>A0AB39SG23</accession>
<keyword evidence="2 7" id="KW-0813">Transport</keyword>
<feature type="transmembrane region" description="Helical" evidence="7">
    <location>
        <begin position="162"/>
        <end position="182"/>
    </location>
</feature>
<keyword evidence="4 7" id="KW-0812">Transmembrane</keyword>
<dbReference type="PANTHER" id="PTHR30193">
    <property type="entry name" value="ABC TRANSPORTER PERMEASE PROTEIN"/>
    <property type="match status" value="1"/>
</dbReference>
<dbReference type="Gene3D" id="1.10.3720.10">
    <property type="entry name" value="MetI-like"/>
    <property type="match status" value="1"/>
</dbReference>
<dbReference type="CDD" id="cd06261">
    <property type="entry name" value="TM_PBP2"/>
    <property type="match status" value="1"/>
</dbReference>
<dbReference type="RefSeq" id="WP_369263592.1">
    <property type="nucleotide sequence ID" value="NZ_CP163440.1"/>
</dbReference>
<dbReference type="SUPFAM" id="SSF161098">
    <property type="entry name" value="MetI-like"/>
    <property type="match status" value="1"/>
</dbReference>
<evidence type="ECO:0000256" key="2">
    <source>
        <dbReference type="ARBA" id="ARBA00022448"/>
    </source>
</evidence>
<comment type="subcellular location">
    <subcellularLocation>
        <location evidence="1 7">Cell membrane</location>
        <topology evidence="1 7">Multi-pass membrane protein</topology>
    </subcellularLocation>
</comment>
<feature type="transmembrane region" description="Helical" evidence="7">
    <location>
        <begin position="224"/>
        <end position="242"/>
    </location>
</feature>
<dbReference type="AlphaFoldDB" id="A0AB39SG23"/>
<feature type="transmembrane region" description="Helical" evidence="7">
    <location>
        <begin position="269"/>
        <end position="291"/>
    </location>
</feature>
<dbReference type="Pfam" id="PF00528">
    <property type="entry name" value="BPD_transp_1"/>
    <property type="match status" value="1"/>
</dbReference>
<sequence>MNHGKTRVVLLFLVVPLTLYGVLVVSPYAQAFSISLTSWSGFTADKPFVGLDNFQRLFQDPDFWRALGHNGLLLLVVPLVTIVLGLFFAAMLNVGGSGGKVAGVRGSALYRRVYFLPHILPVVITAILWQFIYNPQIGLLNGGLDAIGLGGLAHTWLGDPAVALWSLIAVMVWAGVGFYVVLFSAAMQSIPKDIFEAADLDGAGRFQTLTRITLPLLRETVQVAWIYLGIHALDAFALFMVLTPTGGPDNSTLVLSQYLYLSAFGKGKFGYATAIGVMLCLLSLLLTAFTFRGSRGKNTIEF</sequence>
<dbReference type="EMBL" id="CP163440">
    <property type="protein sequence ID" value="XDQ66602.1"/>
    <property type="molecule type" value="Genomic_DNA"/>
</dbReference>
<organism evidence="9">
    <name type="scientific">Streptomyces sp. R35</name>
    <dbReference type="NCBI Taxonomy" id="3238630"/>
    <lineage>
        <taxon>Bacteria</taxon>
        <taxon>Bacillati</taxon>
        <taxon>Actinomycetota</taxon>
        <taxon>Actinomycetes</taxon>
        <taxon>Kitasatosporales</taxon>
        <taxon>Streptomycetaceae</taxon>
        <taxon>Streptomyces</taxon>
    </lineage>
</organism>
<feature type="domain" description="ABC transmembrane type-1" evidence="8">
    <location>
        <begin position="67"/>
        <end position="290"/>
    </location>
</feature>
<evidence type="ECO:0000256" key="3">
    <source>
        <dbReference type="ARBA" id="ARBA00022475"/>
    </source>
</evidence>
<dbReference type="GO" id="GO:0055085">
    <property type="term" value="P:transmembrane transport"/>
    <property type="evidence" value="ECO:0007669"/>
    <property type="project" value="InterPro"/>
</dbReference>
<keyword evidence="3" id="KW-1003">Cell membrane</keyword>
<dbReference type="GO" id="GO:0005886">
    <property type="term" value="C:plasma membrane"/>
    <property type="evidence" value="ECO:0007669"/>
    <property type="project" value="UniProtKB-SubCell"/>
</dbReference>
<comment type="similarity">
    <text evidence="7">Belongs to the binding-protein-dependent transport system permease family.</text>
</comment>